<protein>
    <submittedName>
        <fullName evidence="1">Uncharacterized protein</fullName>
    </submittedName>
</protein>
<comment type="caution">
    <text evidence="1">The sequence shown here is derived from an EMBL/GenBank/DDBJ whole genome shotgun (WGS) entry which is preliminary data.</text>
</comment>
<name>A0A8S1NTV0_PARPR</name>
<keyword evidence="2" id="KW-1185">Reference proteome</keyword>
<gene>
    <name evidence="1" type="ORF">PPRIM_AZ9-3.1.T0990099</name>
</gene>
<accession>A0A8S1NTV0</accession>
<sequence length="193" mass="22960">MQEETFQLQKKQVIEYTHRKFIKPLQRKCQSKSQNSDDFYLTLETCLDSNAISNFCKRGSNFSIEEEYHPQFLQNPLVNELPNLDKVQVQLNHTIQQQPEITYIHTDMFKNEHSNLRDSEHKLWNIQNDCDELQEDPIGDDYKLIQVDDINYLQTFQSNIIENQKKASRDKKQTPKILHQDLTKGIHKILIKK</sequence>
<evidence type="ECO:0000313" key="1">
    <source>
        <dbReference type="EMBL" id="CAD8095682.1"/>
    </source>
</evidence>
<dbReference type="Proteomes" id="UP000688137">
    <property type="component" value="Unassembled WGS sequence"/>
</dbReference>
<evidence type="ECO:0000313" key="2">
    <source>
        <dbReference type="Proteomes" id="UP000688137"/>
    </source>
</evidence>
<dbReference type="AlphaFoldDB" id="A0A8S1NTV0"/>
<organism evidence="1 2">
    <name type="scientific">Paramecium primaurelia</name>
    <dbReference type="NCBI Taxonomy" id="5886"/>
    <lineage>
        <taxon>Eukaryota</taxon>
        <taxon>Sar</taxon>
        <taxon>Alveolata</taxon>
        <taxon>Ciliophora</taxon>
        <taxon>Intramacronucleata</taxon>
        <taxon>Oligohymenophorea</taxon>
        <taxon>Peniculida</taxon>
        <taxon>Parameciidae</taxon>
        <taxon>Paramecium</taxon>
    </lineage>
</organism>
<dbReference type="EMBL" id="CAJJDM010000102">
    <property type="protein sequence ID" value="CAD8095682.1"/>
    <property type="molecule type" value="Genomic_DNA"/>
</dbReference>
<dbReference type="OMA" id="IEYTHRK"/>
<reference evidence="1" key="1">
    <citation type="submission" date="2021-01" db="EMBL/GenBank/DDBJ databases">
        <authorList>
            <consortium name="Genoscope - CEA"/>
            <person name="William W."/>
        </authorList>
    </citation>
    <scope>NUCLEOTIDE SEQUENCE</scope>
</reference>
<proteinExistence type="predicted"/>